<evidence type="ECO:0000313" key="1">
    <source>
        <dbReference type="EMBL" id="PMP29956.1"/>
    </source>
</evidence>
<protein>
    <submittedName>
        <fullName evidence="1">Uncharacterized protein</fullName>
    </submittedName>
</protein>
<accession>A0A7Z1S2N6</accession>
<dbReference type="AlphaFoldDB" id="A0A7Z1S2N6"/>
<reference evidence="1" key="2">
    <citation type="journal article" date="2018" name="Nature">
        <title>A major lineage of non-tailed dsDNA viruses as unrecognized killers of marine bacteria.</title>
        <authorList>
            <person name="Kauffman K.M."/>
            <person name="Hussain F.A."/>
            <person name="Yang J."/>
            <person name="Arevalo P."/>
            <person name="Brown J.M."/>
            <person name="Chang W.K."/>
            <person name="VanInsberghe D."/>
            <person name="Elsherbini J."/>
            <person name="Sharma R.S."/>
            <person name="Cutler M.B."/>
            <person name="Kelly L."/>
            <person name="Polz M.F."/>
        </authorList>
    </citation>
    <scope>NUCLEOTIDE SEQUENCE</scope>
    <source>
        <strain evidence="1">10N.222.46.E12</strain>
    </source>
</reference>
<reference evidence="1" key="1">
    <citation type="submission" date="2016-07" db="EMBL/GenBank/DDBJ databases">
        <authorList>
            <person name="Kauffman K."/>
            <person name="Arevalo P."/>
            <person name="Polz M.F."/>
        </authorList>
    </citation>
    <scope>NUCLEOTIDE SEQUENCE</scope>
    <source>
        <strain evidence="1">10N.222.46.E12</strain>
    </source>
</reference>
<sequence length="69" mass="7753">MKNVNLDESRMIVGGKWEINCYAPSYISGGQVVERGYNFTRYSNDKKMSNKKANDVCGSGNYSQGYKSI</sequence>
<organism evidence="1">
    <name type="scientific">Vibrio cyclitrophicus</name>
    <dbReference type="NCBI Taxonomy" id="47951"/>
    <lineage>
        <taxon>Bacteria</taxon>
        <taxon>Pseudomonadati</taxon>
        <taxon>Pseudomonadota</taxon>
        <taxon>Gammaproteobacteria</taxon>
        <taxon>Vibrionales</taxon>
        <taxon>Vibrionaceae</taxon>
        <taxon>Vibrio</taxon>
    </lineage>
</organism>
<comment type="caution">
    <text evidence="1">The sequence shown here is derived from an EMBL/GenBank/DDBJ whole genome shotgun (WGS) entry which is preliminary data.</text>
</comment>
<dbReference type="RefSeq" id="WP_102332067.1">
    <property type="nucleotide sequence ID" value="NZ_CP170590.1"/>
</dbReference>
<dbReference type="EMBL" id="MDBS01000023">
    <property type="protein sequence ID" value="PMP29956.1"/>
    <property type="molecule type" value="Genomic_DNA"/>
</dbReference>
<proteinExistence type="predicted"/>
<gene>
    <name evidence="1" type="ORF">BCS90_00660</name>
</gene>
<name>A0A7Z1S2N6_9VIBR</name>